<dbReference type="Pfam" id="PF01661">
    <property type="entry name" value="Macro"/>
    <property type="match status" value="1"/>
</dbReference>
<keyword evidence="6" id="KW-0156">Chromatin regulator</keyword>
<dbReference type="GO" id="GO:0006334">
    <property type="term" value="P:nucleosome assembly"/>
    <property type="evidence" value="ECO:0007669"/>
    <property type="project" value="InterPro"/>
</dbReference>
<evidence type="ECO:0000256" key="4">
    <source>
        <dbReference type="ARBA" id="ARBA00022499"/>
    </source>
</evidence>
<dbReference type="InterPro" id="IPR009072">
    <property type="entry name" value="Histone-fold"/>
</dbReference>
<dbReference type="InterPro" id="IPR021171">
    <property type="entry name" value="Core_histone_macro-H2A"/>
</dbReference>
<keyword evidence="8" id="KW-0539">Nucleus</keyword>
<name>A0A4W2DVU3_BOBOX</name>
<dbReference type="InterPro" id="IPR002589">
    <property type="entry name" value="Macro_dom"/>
</dbReference>
<proteinExistence type="predicted"/>
<dbReference type="GO" id="GO:0005634">
    <property type="term" value="C:nucleus"/>
    <property type="evidence" value="ECO:0007669"/>
    <property type="project" value="UniProtKB-SubCell"/>
</dbReference>
<evidence type="ECO:0000256" key="10">
    <source>
        <dbReference type="PIRSR" id="PIRSR037942-1"/>
    </source>
</evidence>
<evidence type="ECO:0000256" key="8">
    <source>
        <dbReference type="ARBA" id="ARBA00023242"/>
    </source>
</evidence>
<comment type="subcellular location">
    <subcellularLocation>
        <location evidence="2">Chromosome</location>
    </subcellularLocation>
    <subcellularLocation>
        <location evidence="1">Nucleus</location>
    </subcellularLocation>
</comment>
<evidence type="ECO:0000259" key="12">
    <source>
        <dbReference type="PROSITE" id="PS51154"/>
    </source>
</evidence>
<keyword evidence="14" id="KW-1185">Reference proteome</keyword>
<dbReference type="Pfam" id="PF00125">
    <property type="entry name" value="Histone"/>
    <property type="match status" value="1"/>
</dbReference>
<gene>
    <name evidence="13" type="primary">LOC113895341</name>
</gene>
<evidence type="ECO:0000256" key="7">
    <source>
        <dbReference type="ARBA" id="ARBA00023125"/>
    </source>
</evidence>
<keyword evidence="4" id="KW-1017">Isopeptide bond</keyword>
<feature type="cross-link" description="Glycyl lysine isopeptide (Lys-Gly) (interchain with G-Cter in ubiquitin)" evidence="10">
    <location>
        <position position="117"/>
    </location>
</feature>
<dbReference type="Gene3D" id="3.40.220.10">
    <property type="entry name" value="Leucine Aminopeptidase, subunit E, domain 1"/>
    <property type="match status" value="1"/>
</dbReference>
<dbReference type="PIRSF" id="PIRSF037942">
    <property type="entry name" value="Core_histone_macro-H2A"/>
    <property type="match status" value="1"/>
</dbReference>
<dbReference type="InterPro" id="IPR002119">
    <property type="entry name" value="Histone_H2A"/>
</dbReference>
<organism evidence="13 14">
    <name type="scientific">Bos indicus x Bos taurus</name>
    <name type="common">Hybrid cattle</name>
    <dbReference type="NCBI Taxonomy" id="30522"/>
    <lineage>
        <taxon>Eukaryota</taxon>
        <taxon>Metazoa</taxon>
        <taxon>Chordata</taxon>
        <taxon>Craniata</taxon>
        <taxon>Vertebrata</taxon>
        <taxon>Euteleostomi</taxon>
        <taxon>Mammalia</taxon>
        <taxon>Eutheria</taxon>
        <taxon>Laurasiatheria</taxon>
        <taxon>Artiodactyla</taxon>
        <taxon>Ruminantia</taxon>
        <taxon>Pecora</taxon>
        <taxon>Bovidae</taxon>
        <taxon>Bovinae</taxon>
        <taxon>Bos</taxon>
    </lineage>
</organism>
<dbReference type="STRING" id="30522.A0A4W2DVU3"/>
<dbReference type="PRINTS" id="PR00620">
    <property type="entry name" value="HISTONEH2A"/>
</dbReference>
<dbReference type="PROSITE" id="PS51154">
    <property type="entry name" value="MACRO"/>
    <property type="match status" value="1"/>
</dbReference>
<dbReference type="GO" id="GO:0030527">
    <property type="term" value="F:structural constituent of chromatin"/>
    <property type="evidence" value="ECO:0007669"/>
    <property type="project" value="InterPro"/>
</dbReference>
<dbReference type="Proteomes" id="UP000314981">
    <property type="component" value="Chromosome 7"/>
</dbReference>
<feature type="region of interest" description="Disordered" evidence="11">
    <location>
        <begin position="128"/>
        <end position="179"/>
    </location>
</feature>
<keyword evidence="7" id="KW-0238">DNA-binding</keyword>
<dbReference type="FunFam" id="1.10.20.10:FF:000013">
    <property type="entry name" value="Core histone macro-H2A"/>
    <property type="match status" value="1"/>
</dbReference>
<dbReference type="PANTHER" id="PTHR23430">
    <property type="entry name" value="HISTONE H2A"/>
    <property type="match status" value="1"/>
</dbReference>
<keyword evidence="9" id="KW-0544">Nucleosome core</keyword>
<evidence type="ECO:0000313" key="14">
    <source>
        <dbReference type="Proteomes" id="UP000314981"/>
    </source>
</evidence>
<evidence type="ECO:0000256" key="6">
    <source>
        <dbReference type="ARBA" id="ARBA00022853"/>
    </source>
</evidence>
<evidence type="ECO:0000256" key="1">
    <source>
        <dbReference type="ARBA" id="ARBA00004123"/>
    </source>
</evidence>
<protein>
    <recommendedName>
        <fullName evidence="12">Macro domain-containing protein</fullName>
    </recommendedName>
</protein>
<dbReference type="CDD" id="cd00074">
    <property type="entry name" value="HFD_H2A"/>
    <property type="match status" value="1"/>
</dbReference>
<keyword evidence="3" id="KW-0158">Chromosome</keyword>
<dbReference type="Gene3D" id="1.10.20.10">
    <property type="entry name" value="Histone, subunit A"/>
    <property type="match status" value="1"/>
</dbReference>
<dbReference type="SMART" id="SM00506">
    <property type="entry name" value="A1pp"/>
    <property type="match status" value="1"/>
</dbReference>
<reference evidence="13 14" key="1">
    <citation type="submission" date="2018-11" db="EMBL/GenBank/DDBJ databases">
        <title>Haplotype-resolved cattle genomes.</title>
        <authorList>
            <person name="Low W.Y."/>
            <person name="Tearle R."/>
            <person name="Bickhart D.M."/>
            <person name="Rosen B.D."/>
            <person name="Koren S."/>
            <person name="Rhie A."/>
            <person name="Hiendleder S."/>
            <person name="Phillippy A.M."/>
            <person name="Smith T.P.L."/>
            <person name="Williams J.L."/>
        </authorList>
    </citation>
    <scope>NUCLEOTIDE SEQUENCE [LARGE SCALE GENOMIC DNA]</scope>
</reference>
<dbReference type="FunFam" id="3.40.220.10:FF:000002">
    <property type="entry name" value="Core histone macro-H2A"/>
    <property type="match status" value="1"/>
</dbReference>
<dbReference type="GO" id="GO:0003677">
    <property type="term" value="F:DNA binding"/>
    <property type="evidence" value="ECO:0007669"/>
    <property type="project" value="UniProtKB-KW"/>
</dbReference>
<dbReference type="SMART" id="SM00414">
    <property type="entry name" value="H2A"/>
    <property type="match status" value="1"/>
</dbReference>
<feature type="cross-link" description="Glycyl lysine isopeptide (Lys-Gly) (interchain with G-Cter in ubiquitin); alternate" evidence="10">
    <location>
        <position position="116"/>
    </location>
</feature>
<dbReference type="InterPro" id="IPR043472">
    <property type="entry name" value="Macro_dom-like"/>
</dbReference>
<reference evidence="13" key="2">
    <citation type="submission" date="2025-08" db="UniProtKB">
        <authorList>
            <consortium name="Ensembl"/>
        </authorList>
    </citation>
    <scope>IDENTIFICATION</scope>
</reference>
<dbReference type="InterPro" id="IPR007125">
    <property type="entry name" value="H2A/H2B/H3"/>
</dbReference>
<dbReference type="InterPro" id="IPR035796">
    <property type="entry name" value="Macro_H2A"/>
</dbReference>
<accession>A0A4W2DVU3</accession>
<dbReference type="Pfam" id="PF16211">
    <property type="entry name" value="Histone_H2A_C"/>
    <property type="match status" value="1"/>
</dbReference>
<dbReference type="GO" id="GO:0000786">
    <property type="term" value="C:nucleosome"/>
    <property type="evidence" value="ECO:0007669"/>
    <property type="project" value="UniProtKB-KW"/>
</dbReference>
<feature type="compositionally biased region" description="Basic residues" evidence="11">
    <location>
        <begin position="144"/>
        <end position="159"/>
    </location>
</feature>
<evidence type="ECO:0000313" key="13">
    <source>
        <dbReference type="Ensembl" id="ENSBIXP00000023331.1"/>
    </source>
</evidence>
<dbReference type="OMA" id="GHHFPAK"/>
<dbReference type="AlphaFoldDB" id="A0A4W2DVU3"/>
<dbReference type="InterPro" id="IPR032454">
    <property type="entry name" value="Histone_H2A_C"/>
</dbReference>
<dbReference type="CDD" id="cd02904">
    <property type="entry name" value="Macro_H2A-like"/>
    <property type="match status" value="1"/>
</dbReference>
<dbReference type="Ensembl" id="ENSBIXT00000038860.1">
    <property type="protein sequence ID" value="ENSBIXP00000023331.1"/>
    <property type="gene ID" value="ENSBIXG00000025835.1"/>
</dbReference>
<evidence type="ECO:0000256" key="11">
    <source>
        <dbReference type="SAM" id="MobiDB-lite"/>
    </source>
</evidence>
<evidence type="ECO:0000256" key="9">
    <source>
        <dbReference type="ARBA" id="ARBA00023269"/>
    </source>
</evidence>
<evidence type="ECO:0000256" key="5">
    <source>
        <dbReference type="ARBA" id="ARBA00022843"/>
    </source>
</evidence>
<keyword evidence="5" id="KW-0832">Ubl conjugation</keyword>
<dbReference type="SUPFAM" id="SSF52949">
    <property type="entry name" value="Macro domain-like"/>
    <property type="match status" value="1"/>
</dbReference>
<evidence type="ECO:0000256" key="2">
    <source>
        <dbReference type="ARBA" id="ARBA00004286"/>
    </source>
</evidence>
<dbReference type="SUPFAM" id="SSF47113">
    <property type="entry name" value="Histone-fold"/>
    <property type="match status" value="1"/>
</dbReference>
<evidence type="ECO:0000256" key="3">
    <source>
        <dbReference type="ARBA" id="ARBA00022454"/>
    </source>
</evidence>
<sequence>MSSRGGKKKSTKTSRSAKAGVIFPVGRMLRYIKKGHPKYRIGVGAPVYMAAVLEYLTAEILELAGNAARDNKKGRVTPRHILLAVANDEELNQLLKGVTIASGGVLPNIHPELLAKKRGSKGKLEAIITPPPAKKAKSPSQKKPVSKKTGGKKGARKSKKQGEVSKAASADSTTEGTPADGFTVLSTKSLFLGQKLNLIHSEISNLAGFEVEAIINPTNADIDLKDDLGGKKSAHKLEKLQVVQADIASIDSDAVVHPTNTDFYTGGEVGNTLEKKGGKEFVEAVLELRKKNGPLEVAGAAVSAGHGLPAKFVIHCNSPIWGADKCEELLEKTVKNCLALADDKKLKSIAFPSIGSGRNGFPKQTAAQLILKAISSYFVSTMSSSIKTVYFVLFDSESIGIYVQEMAKLDAN</sequence>
<reference evidence="13" key="3">
    <citation type="submission" date="2025-09" db="UniProtKB">
        <authorList>
            <consortium name="Ensembl"/>
        </authorList>
    </citation>
    <scope>IDENTIFICATION</scope>
</reference>
<feature type="domain" description="Macro" evidence="12">
    <location>
        <begin position="227"/>
        <end position="410"/>
    </location>
</feature>
<dbReference type="GO" id="GO:0046982">
    <property type="term" value="F:protein heterodimerization activity"/>
    <property type="evidence" value="ECO:0007669"/>
    <property type="project" value="InterPro"/>
</dbReference>